<dbReference type="PANTHER" id="PTHR30349:SF41">
    <property type="entry name" value="INTEGRASE_RECOMBINASE PROTEIN MJ0367-RELATED"/>
    <property type="match status" value="1"/>
</dbReference>
<dbReference type="InterPro" id="IPR010998">
    <property type="entry name" value="Integrase_recombinase_N"/>
</dbReference>
<evidence type="ECO:0000259" key="7">
    <source>
        <dbReference type="PROSITE" id="PS51900"/>
    </source>
</evidence>
<evidence type="ECO:0000256" key="3">
    <source>
        <dbReference type="ARBA" id="ARBA00023125"/>
    </source>
</evidence>
<sequence>MDNEMNGFDYYLYGKRLKEATRKSIIKQVQAFKQWVEAEQIPDVTEVSYNDVMAYVKYCTTQNNAQKTIAIKLTFLNHYFMWLIKEGEMNENPVSNIKVQGIRRKKLHHLFTTAELELIYQQYEATRSTGARNRVILGLVVYQSLRMEEITQLTLKDLQLKEGKVHVRGSRKTNSRALKLEAQQMVDLLEYLSNGRKELLEQTGKHTDQLFISSGTGEQLFNTMQYLLKQLRNQHTKVMDWKQLRASVISNWVKVHGLRKAQYMAGHKYVSSTEAYKQHDIDGLRGDIDQFHPIQ</sequence>
<protein>
    <submittedName>
        <fullName evidence="8">Integrase/recombinase XerD</fullName>
    </submittedName>
</protein>
<comment type="caution">
    <text evidence="8">The sequence shown here is derived from an EMBL/GenBank/DDBJ whole genome shotgun (WGS) entry which is preliminary data.</text>
</comment>
<dbReference type="Pfam" id="PF02899">
    <property type="entry name" value="Phage_int_SAM_1"/>
    <property type="match status" value="1"/>
</dbReference>
<keyword evidence="9" id="KW-1185">Reference proteome</keyword>
<dbReference type="InterPro" id="IPR011010">
    <property type="entry name" value="DNA_brk_join_enz"/>
</dbReference>
<dbReference type="GO" id="GO:0006310">
    <property type="term" value="P:DNA recombination"/>
    <property type="evidence" value="ECO:0007669"/>
    <property type="project" value="UniProtKB-KW"/>
</dbReference>
<keyword evidence="2" id="KW-0229">DNA integration</keyword>
<gene>
    <name evidence="8" type="ORF">BC659_0785</name>
</gene>
<evidence type="ECO:0000256" key="1">
    <source>
        <dbReference type="ARBA" id="ARBA00008857"/>
    </source>
</evidence>
<reference evidence="8 9" key="1">
    <citation type="submission" date="2019-03" db="EMBL/GenBank/DDBJ databases">
        <title>Genomic Encyclopedia of Archaeal and Bacterial Type Strains, Phase II (KMG-II): from individual species to whole genera.</title>
        <authorList>
            <person name="Goeker M."/>
        </authorList>
    </citation>
    <scope>NUCLEOTIDE SEQUENCE [LARGE SCALE GENOMIC DNA]</scope>
    <source>
        <strain evidence="8 9">DSM 28323</strain>
    </source>
</reference>
<dbReference type="GO" id="GO:0015074">
    <property type="term" value="P:DNA integration"/>
    <property type="evidence" value="ECO:0007669"/>
    <property type="project" value="UniProtKB-KW"/>
</dbReference>
<dbReference type="CDD" id="cd00397">
    <property type="entry name" value="DNA_BRE_C"/>
    <property type="match status" value="1"/>
</dbReference>
<evidence type="ECO:0000256" key="2">
    <source>
        <dbReference type="ARBA" id="ARBA00022908"/>
    </source>
</evidence>
<dbReference type="EMBL" id="SNWP01000010">
    <property type="protein sequence ID" value="TDO28705.1"/>
    <property type="molecule type" value="Genomic_DNA"/>
</dbReference>
<dbReference type="SUPFAM" id="SSF56349">
    <property type="entry name" value="DNA breaking-rejoining enzymes"/>
    <property type="match status" value="1"/>
</dbReference>
<dbReference type="InterPro" id="IPR044068">
    <property type="entry name" value="CB"/>
</dbReference>
<dbReference type="Proteomes" id="UP000295741">
    <property type="component" value="Unassembled WGS sequence"/>
</dbReference>
<organism evidence="8 9">
    <name type="scientific">Sediminibacterium goheungense</name>
    <dbReference type="NCBI Taxonomy" id="1086393"/>
    <lineage>
        <taxon>Bacteria</taxon>
        <taxon>Pseudomonadati</taxon>
        <taxon>Bacteroidota</taxon>
        <taxon>Chitinophagia</taxon>
        <taxon>Chitinophagales</taxon>
        <taxon>Chitinophagaceae</taxon>
        <taxon>Sediminibacterium</taxon>
    </lineage>
</organism>
<evidence type="ECO:0000256" key="4">
    <source>
        <dbReference type="ARBA" id="ARBA00023172"/>
    </source>
</evidence>
<keyword evidence="3 5" id="KW-0238">DNA-binding</keyword>
<evidence type="ECO:0000256" key="5">
    <source>
        <dbReference type="PROSITE-ProRule" id="PRU01248"/>
    </source>
</evidence>
<dbReference type="Gene3D" id="1.10.150.130">
    <property type="match status" value="1"/>
</dbReference>
<proteinExistence type="inferred from homology"/>
<comment type="similarity">
    <text evidence="1">Belongs to the 'phage' integrase family.</text>
</comment>
<feature type="domain" description="Tyr recombinase" evidence="6">
    <location>
        <begin position="106"/>
        <end position="289"/>
    </location>
</feature>
<dbReference type="InterPro" id="IPR013762">
    <property type="entry name" value="Integrase-like_cat_sf"/>
</dbReference>
<evidence type="ECO:0000313" key="9">
    <source>
        <dbReference type="Proteomes" id="UP000295741"/>
    </source>
</evidence>
<accession>A0A4R6J3F1</accession>
<dbReference type="InterPro" id="IPR050090">
    <property type="entry name" value="Tyrosine_recombinase_XerCD"/>
</dbReference>
<feature type="domain" description="Core-binding (CB)" evidence="7">
    <location>
        <begin position="1"/>
        <end position="84"/>
    </location>
</feature>
<dbReference type="Gene3D" id="1.10.443.10">
    <property type="entry name" value="Intergrase catalytic core"/>
    <property type="match status" value="1"/>
</dbReference>
<dbReference type="AlphaFoldDB" id="A0A4R6J3F1"/>
<dbReference type="PROSITE" id="PS51898">
    <property type="entry name" value="TYR_RECOMBINASE"/>
    <property type="match status" value="1"/>
</dbReference>
<dbReference type="PANTHER" id="PTHR30349">
    <property type="entry name" value="PHAGE INTEGRASE-RELATED"/>
    <property type="match status" value="1"/>
</dbReference>
<keyword evidence="4" id="KW-0233">DNA recombination</keyword>
<dbReference type="InterPro" id="IPR002104">
    <property type="entry name" value="Integrase_catalytic"/>
</dbReference>
<evidence type="ECO:0000259" key="6">
    <source>
        <dbReference type="PROSITE" id="PS51898"/>
    </source>
</evidence>
<dbReference type="InterPro" id="IPR004107">
    <property type="entry name" value="Integrase_SAM-like_N"/>
</dbReference>
<name>A0A4R6J3F1_9BACT</name>
<dbReference type="Pfam" id="PF00589">
    <property type="entry name" value="Phage_integrase"/>
    <property type="match status" value="1"/>
</dbReference>
<dbReference type="GO" id="GO:0003677">
    <property type="term" value="F:DNA binding"/>
    <property type="evidence" value="ECO:0007669"/>
    <property type="project" value="UniProtKB-UniRule"/>
</dbReference>
<evidence type="ECO:0000313" key="8">
    <source>
        <dbReference type="EMBL" id="TDO28705.1"/>
    </source>
</evidence>
<dbReference type="PROSITE" id="PS51900">
    <property type="entry name" value="CB"/>
    <property type="match status" value="1"/>
</dbReference>